<name>A0A669QHE0_PHACC</name>
<sequence length="56" mass="6992">MQPQWFQLDEVPFKQMWPDDVYWFPLVLQRKLFRGYFKFQGQDTIVEHTLKEVEEV</sequence>
<proteinExistence type="inferred from homology"/>
<keyword evidence="8" id="KW-1185">Reference proteome</keyword>
<organism evidence="7 8">
    <name type="scientific">Phasianus colchicus</name>
    <name type="common">Common pheasant</name>
    <dbReference type="NCBI Taxonomy" id="9054"/>
    <lineage>
        <taxon>Eukaryota</taxon>
        <taxon>Metazoa</taxon>
        <taxon>Chordata</taxon>
        <taxon>Craniata</taxon>
        <taxon>Vertebrata</taxon>
        <taxon>Euteleostomi</taxon>
        <taxon>Archelosauria</taxon>
        <taxon>Archosauria</taxon>
        <taxon>Dinosauria</taxon>
        <taxon>Saurischia</taxon>
        <taxon>Theropoda</taxon>
        <taxon>Coelurosauria</taxon>
        <taxon>Aves</taxon>
        <taxon>Neognathae</taxon>
        <taxon>Galloanserae</taxon>
        <taxon>Galliformes</taxon>
        <taxon>Phasianidae</taxon>
        <taxon>Phasianinae</taxon>
        <taxon>Phasianus</taxon>
    </lineage>
</organism>
<dbReference type="PRINTS" id="PR01403">
    <property type="entry name" value="8OXTPHPHTASE"/>
</dbReference>
<evidence type="ECO:0008006" key="9">
    <source>
        <dbReference type="Google" id="ProtNLM"/>
    </source>
</evidence>
<evidence type="ECO:0000256" key="2">
    <source>
        <dbReference type="ARBA" id="ARBA00005582"/>
    </source>
</evidence>
<evidence type="ECO:0000256" key="6">
    <source>
        <dbReference type="ARBA" id="ARBA00022842"/>
    </source>
</evidence>
<dbReference type="AlphaFoldDB" id="A0A669QHE0"/>
<evidence type="ECO:0000313" key="8">
    <source>
        <dbReference type="Proteomes" id="UP000472261"/>
    </source>
</evidence>
<dbReference type="Gene3D" id="3.90.79.10">
    <property type="entry name" value="Nucleoside Triphosphate Pyrophosphohydrolase"/>
    <property type="match status" value="1"/>
</dbReference>
<keyword evidence="5" id="KW-0378">Hydrolase</keyword>
<dbReference type="GO" id="GO:0008413">
    <property type="term" value="F:8-oxo-7,8-dihydroguanosine triphosphate pyrophosphatase activity"/>
    <property type="evidence" value="ECO:0007669"/>
    <property type="project" value="InterPro"/>
</dbReference>
<reference evidence="7" key="2">
    <citation type="submission" date="2025-09" db="UniProtKB">
        <authorList>
            <consortium name="Ensembl"/>
        </authorList>
    </citation>
    <scope>IDENTIFICATION</scope>
</reference>
<evidence type="ECO:0000313" key="7">
    <source>
        <dbReference type="Ensembl" id="ENSPCLP00000020282.1"/>
    </source>
</evidence>
<comment type="similarity">
    <text evidence="2">Belongs to the Nudix hydrolase family.</text>
</comment>
<comment type="subunit">
    <text evidence="3">Monomer.</text>
</comment>
<dbReference type="InterPro" id="IPR003563">
    <property type="entry name" value="8ODP"/>
</dbReference>
<accession>A0A669QHE0</accession>
<evidence type="ECO:0000256" key="5">
    <source>
        <dbReference type="ARBA" id="ARBA00022801"/>
    </source>
</evidence>
<keyword evidence="4" id="KW-0479">Metal-binding</keyword>
<dbReference type="Ensembl" id="ENSPCLT00000027922.1">
    <property type="protein sequence ID" value="ENSPCLP00000020282.1"/>
    <property type="gene ID" value="ENSPCLG00000017641.1"/>
</dbReference>
<dbReference type="OMA" id="DQVPFTH"/>
<dbReference type="PANTHER" id="PTHR43758:SF2">
    <property type="entry name" value="OXIDIZED PURINE NUCLEOSIDE TRIPHOSPHATE HYDROLASE"/>
    <property type="match status" value="1"/>
</dbReference>
<dbReference type="GO" id="GO:0005737">
    <property type="term" value="C:cytoplasm"/>
    <property type="evidence" value="ECO:0007669"/>
    <property type="project" value="TreeGrafter"/>
</dbReference>
<keyword evidence="6" id="KW-0460">Magnesium</keyword>
<dbReference type="GO" id="GO:0042262">
    <property type="term" value="P:DNA protection"/>
    <property type="evidence" value="ECO:0007669"/>
    <property type="project" value="InterPro"/>
</dbReference>
<evidence type="ECO:0000256" key="4">
    <source>
        <dbReference type="ARBA" id="ARBA00022723"/>
    </source>
</evidence>
<dbReference type="Proteomes" id="UP000472261">
    <property type="component" value="Unplaced"/>
</dbReference>
<protein>
    <recommendedName>
        <fullName evidence="9">Nudix hydrolase domain-containing protein</fullName>
    </recommendedName>
</protein>
<dbReference type="GO" id="GO:0046872">
    <property type="term" value="F:metal ion binding"/>
    <property type="evidence" value="ECO:0007669"/>
    <property type="project" value="UniProtKB-KW"/>
</dbReference>
<reference evidence="7" key="1">
    <citation type="submission" date="2025-08" db="UniProtKB">
        <authorList>
            <consortium name="Ensembl"/>
        </authorList>
    </citation>
    <scope>IDENTIFICATION</scope>
</reference>
<evidence type="ECO:0000256" key="1">
    <source>
        <dbReference type="ARBA" id="ARBA00001946"/>
    </source>
</evidence>
<dbReference type="PANTHER" id="PTHR43758">
    <property type="entry name" value="7,8-DIHYDRO-8-OXOGUANINE TRIPHOSPHATASE"/>
    <property type="match status" value="1"/>
</dbReference>
<evidence type="ECO:0000256" key="3">
    <source>
        <dbReference type="ARBA" id="ARBA00011245"/>
    </source>
</evidence>
<comment type="cofactor">
    <cofactor evidence="1">
        <name>Mg(2+)</name>
        <dbReference type="ChEBI" id="CHEBI:18420"/>
    </cofactor>
</comment>